<evidence type="ECO:0000256" key="4">
    <source>
        <dbReference type="ARBA" id="ARBA00016014"/>
    </source>
</evidence>
<dbReference type="GO" id="GO:0005829">
    <property type="term" value="C:cytosol"/>
    <property type="evidence" value="ECO:0007669"/>
    <property type="project" value="TreeGrafter"/>
</dbReference>
<dbReference type="AlphaFoldDB" id="A0A934VCZ3"/>
<dbReference type="InterPro" id="IPR005793">
    <property type="entry name" value="Formyl_trans_C"/>
</dbReference>
<evidence type="ECO:0000313" key="13">
    <source>
        <dbReference type="Proteomes" id="UP000600139"/>
    </source>
</evidence>
<comment type="function">
    <text evidence="1 8">Attaches a formyl group to the free amino group of methionyl-tRNA(fMet). The formyl group appears to play a dual role in the initiator identity of N-formylmethionyl-tRNA by promoting its recognition by IF2 and preventing the misappropriation of this tRNA by the elongation apparatus.</text>
</comment>
<dbReference type="RefSeq" id="WP_200352575.1">
    <property type="nucleotide sequence ID" value="NZ_BAABHZ010000001.1"/>
</dbReference>
<dbReference type="InterPro" id="IPR011034">
    <property type="entry name" value="Formyl_transferase-like_C_sf"/>
</dbReference>
<evidence type="ECO:0000256" key="7">
    <source>
        <dbReference type="ARBA" id="ARBA00048558"/>
    </source>
</evidence>
<dbReference type="InterPro" id="IPR044135">
    <property type="entry name" value="Met-tRNA-FMT_C"/>
</dbReference>
<dbReference type="Pfam" id="PF02911">
    <property type="entry name" value="Formyl_trans_C"/>
    <property type="match status" value="1"/>
</dbReference>
<evidence type="ECO:0000256" key="3">
    <source>
        <dbReference type="ARBA" id="ARBA00012261"/>
    </source>
</evidence>
<dbReference type="EC" id="2.1.2.9" evidence="3 8"/>
<dbReference type="InterPro" id="IPR041711">
    <property type="entry name" value="Met-tRNA-FMT_N"/>
</dbReference>
<evidence type="ECO:0000256" key="5">
    <source>
        <dbReference type="ARBA" id="ARBA00022679"/>
    </source>
</evidence>
<dbReference type="InterPro" id="IPR037022">
    <property type="entry name" value="Formyl_trans_C_sf"/>
</dbReference>
<dbReference type="NCBIfam" id="TIGR00460">
    <property type="entry name" value="fmt"/>
    <property type="match status" value="1"/>
</dbReference>
<evidence type="ECO:0000313" key="12">
    <source>
        <dbReference type="EMBL" id="MBK1817640.1"/>
    </source>
</evidence>
<dbReference type="Pfam" id="PF00551">
    <property type="entry name" value="Formyl_trans_N"/>
    <property type="match status" value="1"/>
</dbReference>
<dbReference type="Gene3D" id="3.40.50.170">
    <property type="entry name" value="Formyl transferase, N-terminal domain"/>
    <property type="match status" value="1"/>
</dbReference>
<dbReference type="Gene3D" id="3.10.25.10">
    <property type="entry name" value="Formyl transferase, C-terminal domain"/>
    <property type="match status" value="1"/>
</dbReference>
<evidence type="ECO:0000256" key="9">
    <source>
        <dbReference type="SAM" id="MobiDB-lite"/>
    </source>
</evidence>
<dbReference type="HAMAP" id="MF_00182">
    <property type="entry name" value="Formyl_trans"/>
    <property type="match status" value="1"/>
</dbReference>
<keyword evidence="5 8" id="KW-0808">Transferase</keyword>
<dbReference type="SUPFAM" id="SSF50486">
    <property type="entry name" value="FMT C-terminal domain-like"/>
    <property type="match status" value="1"/>
</dbReference>
<organism evidence="12 13">
    <name type="scientific">Luteolibacter yonseiensis</name>
    <dbReference type="NCBI Taxonomy" id="1144680"/>
    <lineage>
        <taxon>Bacteria</taxon>
        <taxon>Pseudomonadati</taxon>
        <taxon>Verrucomicrobiota</taxon>
        <taxon>Verrucomicrobiia</taxon>
        <taxon>Verrucomicrobiales</taxon>
        <taxon>Verrucomicrobiaceae</taxon>
        <taxon>Luteolibacter</taxon>
    </lineage>
</organism>
<evidence type="ECO:0000259" key="10">
    <source>
        <dbReference type="Pfam" id="PF00551"/>
    </source>
</evidence>
<reference evidence="12" key="1">
    <citation type="submission" date="2021-01" db="EMBL/GenBank/DDBJ databases">
        <title>Modified the classification status of verrucomicrobia.</title>
        <authorList>
            <person name="Feng X."/>
        </authorList>
    </citation>
    <scope>NUCLEOTIDE SEQUENCE</scope>
    <source>
        <strain evidence="12">JCM 18052</strain>
    </source>
</reference>
<dbReference type="PANTHER" id="PTHR11138:SF5">
    <property type="entry name" value="METHIONYL-TRNA FORMYLTRANSFERASE, MITOCHONDRIAL"/>
    <property type="match status" value="1"/>
</dbReference>
<comment type="similarity">
    <text evidence="2 8">Belongs to the Fmt family.</text>
</comment>
<proteinExistence type="inferred from homology"/>
<protein>
    <recommendedName>
        <fullName evidence="4 8">Methionyl-tRNA formyltransferase</fullName>
        <ecNumber evidence="3 8">2.1.2.9</ecNumber>
    </recommendedName>
</protein>
<feature type="region of interest" description="Disordered" evidence="9">
    <location>
        <begin position="281"/>
        <end position="303"/>
    </location>
</feature>
<accession>A0A934VCZ3</accession>
<keyword evidence="13" id="KW-1185">Reference proteome</keyword>
<dbReference type="GO" id="GO:0004479">
    <property type="term" value="F:methionyl-tRNA formyltransferase activity"/>
    <property type="evidence" value="ECO:0007669"/>
    <property type="project" value="UniProtKB-UniRule"/>
</dbReference>
<comment type="catalytic activity">
    <reaction evidence="7 8">
        <text>L-methionyl-tRNA(fMet) + (6R)-10-formyltetrahydrofolate = N-formyl-L-methionyl-tRNA(fMet) + (6S)-5,6,7,8-tetrahydrofolate + H(+)</text>
        <dbReference type="Rhea" id="RHEA:24380"/>
        <dbReference type="Rhea" id="RHEA-COMP:9952"/>
        <dbReference type="Rhea" id="RHEA-COMP:9953"/>
        <dbReference type="ChEBI" id="CHEBI:15378"/>
        <dbReference type="ChEBI" id="CHEBI:57453"/>
        <dbReference type="ChEBI" id="CHEBI:78530"/>
        <dbReference type="ChEBI" id="CHEBI:78844"/>
        <dbReference type="ChEBI" id="CHEBI:195366"/>
        <dbReference type="EC" id="2.1.2.9"/>
    </reaction>
</comment>
<comment type="caution">
    <text evidence="12">The sequence shown here is derived from an EMBL/GenBank/DDBJ whole genome shotgun (WGS) entry which is preliminary data.</text>
</comment>
<dbReference type="PANTHER" id="PTHR11138">
    <property type="entry name" value="METHIONYL-TRNA FORMYLTRANSFERASE"/>
    <property type="match status" value="1"/>
</dbReference>
<feature type="binding site" evidence="8">
    <location>
        <begin position="107"/>
        <end position="110"/>
    </location>
    <ligand>
        <name>(6S)-5,6,7,8-tetrahydrofolate</name>
        <dbReference type="ChEBI" id="CHEBI:57453"/>
    </ligand>
</feature>
<dbReference type="InterPro" id="IPR005794">
    <property type="entry name" value="Fmt"/>
</dbReference>
<evidence type="ECO:0000256" key="8">
    <source>
        <dbReference type="HAMAP-Rule" id="MF_00182"/>
    </source>
</evidence>
<dbReference type="CDD" id="cd08704">
    <property type="entry name" value="Met_tRNA_FMT_C"/>
    <property type="match status" value="1"/>
</dbReference>
<feature type="domain" description="Formyl transferase C-terminal" evidence="11">
    <location>
        <begin position="197"/>
        <end position="296"/>
    </location>
</feature>
<name>A0A934VCZ3_9BACT</name>
<evidence type="ECO:0000256" key="6">
    <source>
        <dbReference type="ARBA" id="ARBA00022917"/>
    </source>
</evidence>
<dbReference type="InterPro" id="IPR036477">
    <property type="entry name" value="Formyl_transf_N_sf"/>
</dbReference>
<evidence type="ECO:0000256" key="2">
    <source>
        <dbReference type="ARBA" id="ARBA00010699"/>
    </source>
</evidence>
<dbReference type="CDD" id="cd08646">
    <property type="entry name" value="FMT_core_Met-tRNA-FMT_N"/>
    <property type="match status" value="1"/>
</dbReference>
<dbReference type="EMBL" id="JAENIK010000012">
    <property type="protein sequence ID" value="MBK1817640.1"/>
    <property type="molecule type" value="Genomic_DNA"/>
</dbReference>
<dbReference type="SUPFAM" id="SSF53328">
    <property type="entry name" value="Formyltransferase"/>
    <property type="match status" value="1"/>
</dbReference>
<keyword evidence="6 8" id="KW-0648">Protein biosynthesis</keyword>
<sequence>MRLIFIATGDIALPSFRHLLENGPRPLALVTQPDKPTGRHQKLTPPAIKVEALAAGVPVYQPEKIGDITSDLAALRPEVIVVMAYGQILRKNILTLASEAIINLHASLLPKYRGAACIQAAIDAGDQETGITVMHVVRQLDAGDMIVKRSIPISPDETGGTLHDRLADLAPLAMAEALENLTTRDPQDESASTYISKLERDDGKIDWTQDATAIERRIRAYDPWPGTFTLAVEGGQSKRLKIFPPVSVSSEELAAGEISTAGGQLVVGCGKGAVRLETVQPDGGRRMSASDYLRGRKPTGFES</sequence>
<evidence type="ECO:0000259" key="11">
    <source>
        <dbReference type="Pfam" id="PF02911"/>
    </source>
</evidence>
<gene>
    <name evidence="8" type="primary">fmt</name>
    <name evidence="12" type="ORF">JIN84_18620</name>
</gene>
<dbReference type="Proteomes" id="UP000600139">
    <property type="component" value="Unassembled WGS sequence"/>
</dbReference>
<feature type="domain" description="Formyl transferase N-terminal" evidence="10">
    <location>
        <begin position="27"/>
        <end position="178"/>
    </location>
</feature>
<evidence type="ECO:0000256" key="1">
    <source>
        <dbReference type="ARBA" id="ARBA00002606"/>
    </source>
</evidence>
<dbReference type="InterPro" id="IPR002376">
    <property type="entry name" value="Formyl_transf_N"/>
</dbReference>